<evidence type="ECO:0000256" key="1">
    <source>
        <dbReference type="ARBA" id="ARBA00022729"/>
    </source>
</evidence>
<dbReference type="OrthoDB" id="9809989at2"/>
<accession>A0A4U0H7R5</accession>
<keyword evidence="2" id="KW-1133">Transmembrane helix</keyword>
<dbReference type="Pfam" id="PF13205">
    <property type="entry name" value="Big_5"/>
    <property type="match status" value="1"/>
</dbReference>
<evidence type="ECO:0000259" key="3">
    <source>
        <dbReference type="Pfam" id="PF13205"/>
    </source>
</evidence>
<organism evidence="4 5">
    <name type="scientific">Sphingobacterium alkalisoli</name>
    <dbReference type="NCBI Taxonomy" id="1874115"/>
    <lineage>
        <taxon>Bacteria</taxon>
        <taxon>Pseudomonadati</taxon>
        <taxon>Bacteroidota</taxon>
        <taxon>Sphingobacteriia</taxon>
        <taxon>Sphingobacteriales</taxon>
        <taxon>Sphingobacteriaceae</taxon>
        <taxon>Sphingobacterium</taxon>
    </lineage>
</organism>
<proteinExistence type="predicted"/>
<feature type="transmembrane region" description="Helical" evidence="2">
    <location>
        <begin position="20"/>
        <end position="37"/>
    </location>
</feature>
<keyword evidence="2" id="KW-0812">Transmembrane</keyword>
<gene>
    <name evidence="4" type="ORF">FAZ19_00615</name>
</gene>
<protein>
    <recommendedName>
        <fullName evidence="3">SbsA Ig-like domain-containing protein</fullName>
    </recommendedName>
</protein>
<dbReference type="InterPro" id="IPR032812">
    <property type="entry name" value="SbsA_Ig"/>
</dbReference>
<feature type="domain" description="SbsA Ig-like" evidence="3">
    <location>
        <begin position="51"/>
        <end position="150"/>
    </location>
</feature>
<keyword evidence="5" id="KW-1185">Reference proteome</keyword>
<evidence type="ECO:0000256" key="2">
    <source>
        <dbReference type="SAM" id="Phobius"/>
    </source>
</evidence>
<reference evidence="4 5" key="1">
    <citation type="submission" date="2019-04" db="EMBL/GenBank/DDBJ databases">
        <title>Sphingobacterium olei sp. nov., isolated from oil-contaminated soil.</title>
        <authorList>
            <person name="Liu B."/>
        </authorList>
    </citation>
    <scope>NUCLEOTIDE SEQUENCE [LARGE SCALE GENOMIC DNA]</scope>
    <source>
        <strain evidence="4 5">Y3L14</strain>
    </source>
</reference>
<sequence length="559" mass="64506">MKPISILYKNSSESAKTTKYQTLVIFGFFILISLTFFRCANMQRPTGGPKDSLPPKLLNESPSNLTTNFNAAEIVLTFDEFIKLNNQFKEFSISPDVDKQPEYKVRKKNLIIKLPDSIENNTTYTINFGKGLVDYNEGNPIINYTYVFATGPELDSLTISGSVKNAYTKTFDEKVDKDVRVLLIPTRQDSIFGKKKASIYTSVDTSGNFLFRNLREDTYRIYALQEQNNDRIYNSPDEAIGFLKDSIVLSTNISGIHLEYSKGKPQTHRTLEKKIEKDGRILLTFNQQLDSPSIIIIDPSAYDDEKIVNYSTNKDSAFIYLEKLDFDSVKFQLSNSGNIIDTILLRRGKNDKYERFITPLLNISNKVDKINHITLTSKYPIASIDKNKLKLLEDSVSRRNFQLQQDSLNNNLYHIRFNWRANKNYELVLEEKAILSPFDDFNKELITKFTLDESDNYGDIIFQITGLDTSSNYIVELIDEAKTKVFNKRIIKNQSTLTYNKFPGGKYSIRIIHDINNNNKWDGANVYVLEQAEPIWYLNKTFSIRANWEQNETIEVKFD</sequence>
<keyword evidence="2" id="KW-0472">Membrane</keyword>
<comment type="caution">
    <text evidence="4">The sequence shown here is derived from an EMBL/GenBank/DDBJ whole genome shotgun (WGS) entry which is preliminary data.</text>
</comment>
<name>A0A4U0H7R5_9SPHI</name>
<dbReference type="AlphaFoldDB" id="A0A4U0H7R5"/>
<dbReference type="EMBL" id="SUKA01000001">
    <property type="protein sequence ID" value="TJY67801.1"/>
    <property type="molecule type" value="Genomic_DNA"/>
</dbReference>
<dbReference type="Proteomes" id="UP000309872">
    <property type="component" value="Unassembled WGS sequence"/>
</dbReference>
<evidence type="ECO:0000313" key="4">
    <source>
        <dbReference type="EMBL" id="TJY67801.1"/>
    </source>
</evidence>
<keyword evidence="1" id="KW-0732">Signal</keyword>
<evidence type="ECO:0000313" key="5">
    <source>
        <dbReference type="Proteomes" id="UP000309872"/>
    </source>
</evidence>